<dbReference type="GO" id="GO:0003677">
    <property type="term" value="F:DNA binding"/>
    <property type="evidence" value="ECO:0007669"/>
    <property type="project" value="InterPro"/>
</dbReference>
<keyword evidence="3" id="KW-1185">Reference proteome</keyword>
<dbReference type="Pfam" id="PF04471">
    <property type="entry name" value="Mrr_cat"/>
    <property type="match status" value="1"/>
</dbReference>
<dbReference type="OrthoDB" id="2422699at2759"/>
<reference evidence="2 3" key="1">
    <citation type="submission" date="2018-06" db="EMBL/GenBank/DDBJ databases">
        <title>Comparative genomics reveals the genomic features of Rhizophagus irregularis, R. cerebriforme, R. diaphanum and Gigaspora rosea, and their symbiotic lifestyle signature.</title>
        <authorList>
            <person name="Morin E."/>
            <person name="San Clemente H."/>
            <person name="Chen E.C.H."/>
            <person name="De La Providencia I."/>
            <person name="Hainaut M."/>
            <person name="Kuo A."/>
            <person name="Kohler A."/>
            <person name="Murat C."/>
            <person name="Tang N."/>
            <person name="Roy S."/>
            <person name="Loubradou J."/>
            <person name="Henrissat B."/>
            <person name="Grigoriev I.V."/>
            <person name="Corradi N."/>
            <person name="Roux C."/>
            <person name="Martin F.M."/>
        </authorList>
    </citation>
    <scope>NUCLEOTIDE SEQUENCE [LARGE SCALE GENOMIC DNA]</scope>
    <source>
        <strain evidence="2 3">DAOM 194757</strain>
    </source>
</reference>
<dbReference type="InterPro" id="IPR011856">
    <property type="entry name" value="tRNA_endonuc-like_dom_sf"/>
</dbReference>
<dbReference type="SUPFAM" id="SSF52980">
    <property type="entry name" value="Restriction endonuclease-like"/>
    <property type="match status" value="1"/>
</dbReference>
<dbReference type="GO" id="GO:0004519">
    <property type="term" value="F:endonuclease activity"/>
    <property type="evidence" value="ECO:0007669"/>
    <property type="project" value="InterPro"/>
</dbReference>
<feature type="domain" description="Restriction endonuclease type IV Mrr" evidence="1">
    <location>
        <begin position="42"/>
        <end position="120"/>
    </location>
</feature>
<accession>A0A397VEX2</accession>
<evidence type="ECO:0000259" key="1">
    <source>
        <dbReference type="Pfam" id="PF04471"/>
    </source>
</evidence>
<evidence type="ECO:0000313" key="3">
    <source>
        <dbReference type="Proteomes" id="UP000266673"/>
    </source>
</evidence>
<gene>
    <name evidence="2" type="ORF">C2G38_2244628</name>
</gene>
<dbReference type="Gene3D" id="3.40.1350.10">
    <property type="match status" value="1"/>
</dbReference>
<proteinExistence type="predicted"/>
<dbReference type="GO" id="GO:0009307">
    <property type="term" value="P:DNA restriction-modification system"/>
    <property type="evidence" value="ECO:0007669"/>
    <property type="project" value="InterPro"/>
</dbReference>
<evidence type="ECO:0000313" key="2">
    <source>
        <dbReference type="EMBL" id="RIB20338.1"/>
    </source>
</evidence>
<organism evidence="2 3">
    <name type="scientific">Gigaspora rosea</name>
    <dbReference type="NCBI Taxonomy" id="44941"/>
    <lineage>
        <taxon>Eukaryota</taxon>
        <taxon>Fungi</taxon>
        <taxon>Fungi incertae sedis</taxon>
        <taxon>Mucoromycota</taxon>
        <taxon>Glomeromycotina</taxon>
        <taxon>Glomeromycetes</taxon>
        <taxon>Diversisporales</taxon>
        <taxon>Gigasporaceae</taxon>
        <taxon>Gigaspora</taxon>
    </lineage>
</organism>
<protein>
    <recommendedName>
        <fullName evidence="1">Restriction endonuclease type IV Mrr domain-containing protein</fullName>
    </recommendedName>
</protein>
<sequence>MYFEQNGKFMDFNRYIEDIELESKSEQESSESESEQSTNYKDGQKFEHDIVKLLSQNGIQSNSVCCIQGDNGIDIIATLDKQLILIECKNRKKPIGINIIKKFQSSISRFEEGTLSIIVYNNMKVDRVSREHLMDELTINDIERETVWCINDQNYYNYNNESSNDKTLKDIIKSIKSPCGGIPNDKIFRIDSTSFLPEFAELPTEEEALQQALAFQTINNEQVHEVIIID</sequence>
<dbReference type="EMBL" id="QKWP01000423">
    <property type="protein sequence ID" value="RIB20338.1"/>
    <property type="molecule type" value="Genomic_DNA"/>
</dbReference>
<comment type="caution">
    <text evidence="2">The sequence shown here is derived from an EMBL/GenBank/DDBJ whole genome shotgun (WGS) entry which is preliminary data.</text>
</comment>
<dbReference type="GO" id="GO:0006302">
    <property type="term" value="P:double-strand break repair"/>
    <property type="evidence" value="ECO:0007669"/>
    <property type="project" value="UniProtKB-ARBA"/>
</dbReference>
<dbReference type="AlphaFoldDB" id="A0A397VEX2"/>
<dbReference type="InterPro" id="IPR007560">
    <property type="entry name" value="Restrct_endonuc_IV_Mrr"/>
</dbReference>
<name>A0A397VEX2_9GLOM</name>
<dbReference type="Proteomes" id="UP000266673">
    <property type="component" value="Unassembled WGS sequence"/>
</dbReference>
<dbReference type="InterPro" id="IPR011335">
    <property type="entry name" value="Restrct_endonuc-II-like"/>
</dbReference>